<dbReference type="AlphaFoldDB" id="A0A0U3QNM6"/>
<sequence>MSNHGLTRNPDNEPVCLCGYRPEILSDPAPVGKQWKAQTAVLDHVEALKEYDDAIDKYLATRPLPAPTPLRSPNDPFVVMDARYPRAGVRRTEDGRWLLSCWDGDQIVHVIDEPVFDDRVTAFDYGFLTIGACRESGTNLNGGAA</sequence>
<dbReference type="RefSeq" id="WP_058932184.1">
    <property type="nucleotide sequence ID" value="NZ_CP013747.1"/>
</dbReference>
<organism evidence="1">
    <name type="scientific">Pseudarthrobacter sulfonivorans</name>
    <dbReference type="NCBI Taxonomy" id="121292"/>
    <lineage>
        <taxon>Bacteria</taxon>
        <taxon>Bacillati</taxon>
        <taxon>Actinomycetota</taxon>
        <taxon>Actinomycetes</taxon>
        <taxon>Micrococcales</taxon>
        <taxon>Micrococcaceae</taxon>
        <taxon>Pseudarthrobacter</taxon>
    </lineage>
</organism>
<dbReference type="EMBL" id="CP013747">
    <property type="protein sequence ID" value="ALV43131.1"/>
    <property type="molecule type" value="Genomic_DNA"/>
</dbReference>
<dbReference type="STRING" id="121292.AU252_19835"/>
<name>A0A0U3QNM6_9MICC</name>
<evidence type="ECO:0000313" key="1">
    <source>
        <dbReference type="EMBL" id="ALV43131.1"/>
    </source>
</evidence>
<protein>
    <submittedName>
        <fullName evidence="1">Uncharacterized protein</fullName>
    </submittedName>
</protein>
<dbReference type="Proteomes" id="UP000065151">
    <property type="component" value="Chromosome"/>
</dbReference>
<evidence type="ECO:0000313" key="2">
    <source>
        <dbReference type="Proteomes" id="UP000065151"/>
    </source>
</evidence>
<proteinExistence type="predicted"/>
<reference evidence="1 2" key="1">
    <citation type="submission" date="2015-12" db="EMBL/GenBank/DDBJ databases">
        <authorList>
            <person name="Shamseldin A."/>
            <person name="Moawad H."/>
            <person name="Abd El-Rahim W.M."/>
            <person name="Sadowsky M.J."/>
        </authorList>
    </citation>
    <scope>NUCLEOTIDE SEQUENCE [LARGE SCALE GENOMIC DNA]</scope>
    <source>
        <strain evidence="1 2">Ar51</strain>
    </source>
</reference>
<accession>A0A0U3QNM6</accession>
<gene>
    <name evidence="1" type="ORF">AU252_19835</name>
</gene>
<dbReference type="KEGG" id="psul:AU252_19835"/>